<organism evidence="1 2">
    <name type="scientific">Mycobacterium phage Superphikiman</name>
    <dbReference type="NCBI Taxonomy" id="2041551"/>
    <lineage>
        <taxon>Viruses</taxon>
        <taxon>Duplodnaviria</taxon>
        <taxon>Heunggongvirae</taxon>
        <taxon>Uroviricota</taxon>
        <taxon>Caudoviricetes</taxon>
        <taxon>Omegavirus</taxon>
        <taxon>Omegavirus courthouse</taxon>
    </lineage>
</organism>
<protein>
    <submittedName>
        <fullName evidence="1">Uncharacterized protein</fullName>
    </submittedName>
</protein>
<dbReference type="Proteomes" id="UP000240916">
    <property type="component" value="Segment"/>
</dbReference>
<sequence length="165" mass="18344">MNRCAHRVVIKRPESGPGTSSDSRPGEWFCNDCPQWWDTYEDVLAATGGGSVTGNPRFVAFEALMGAAEDRAVQCHRGDGRAECERCGKWVFEVIHSCKGIPVTIPAWNRYLDELIERWHTSPDDGMPLHTFLGMTWAEYAAWTTDPSAVPARFLGHAYSPGEEA</sequence>
<reference evidence="1 2" key="1">
    <citation type="submission" date="2017-09" db="EMBL/GenBank/DDBJ databases">
        <authorList>
            <person name="Pradhan P."/>
            <person name="Aluri L.S."/>
            <person name="Anandarajan D."/>
            <person name="Beiriger J.C."/>
            <person name="Bethamcharla R."/>
            <person name="Betini N."/>
            <person name="Bhatt S.D."/>
            <person name="Chengalvala S."/>
            <person name="Cox N.E."/>
            <person name="Delvadia B.P."/>
            <person name="Desai A.S."/>
            <person name="Devaney A.M."/>
            <person name="Doyle B.K."/>
            <person name="Edgerton A.O."/>
            <person name="Erlich M.C."/>
            <person name="Fitzpatrick K.C."/>
            <person name="Gajjar E.A."/>
            <person name="Ganguly A."/>
            <person name="Gill R.S."/>
            <person name="Goldman M.G."/>
            <person name="Good P.M."/>
            <person name="Gupta N."/>
            <person name="Haddad L.M."/>
            <person name="Han E.J."/>
            <person name="Jain S."/>
            <person name="Jiang A."/>
            <person name="Jurgielewicz A.D."/>
            <person name="Kainth D.K."/>
            <person name="Karam J.M."/>
            <person name="Kodavatiganti M."/>
            <person name="Kriete S.J."/>
            <person name="MacDonald C.E."/>
            <person name="Maret J.P."/>
            <person name="Mathew A.E."/>
            <person name="Nako S."/>
            <person name="Natrajan M."/>
            <person name="Nishu N.M."/>
            <person name="Parikh A."/>
            <person name="Patel N."/>
            <person name="Patel P.D."/>
            <person name="Patel S."/>
            <person name="Patra K."/>
            <person name="Pumpuckdee D."/>
            <person name="Rai K."/>
            <person name="Ramanathan A."/>
            <person name="Sarkar A."/>
            <person name="Schaffer B.L."/>
            <person name="Shah P."/>
            <person name="Tata R.K."/>
            <person name="Tawfik A.H."/>
            <person name="Thuremella B.T."/>
            <person name="Toma J."/>
            <person name="Tran T.L."/>
            <person name="Veera S."/>
            <person name="Vemulapalli V.K."/>
            <person name="Vidas T.V."/>
            <person name="Vieira K.S."/>
            <person name="Vijayakumar G."/>
            <person name="Walor T.A."/>
            <person name="White C.R."/>
            <person name="Wong B.M."/>
            <person name="Zhao Sl."/>
            <person name="McDonald M.T."/>
            <person name="Dalia R."/>
            <person name="Little J.L."/>
            <person name="Gurney S.M.R."/>
            <person name="Bollivar D.W."/>
            <person name="Garlena R.A."/>
            <person name="Russell D.A."/>
            <person name="Pope W.H."/>
            <person name="Jacobs-Sera D."/>
            <person name="Hendrix R.W."/>
            <person name="Hatfull G.F."/>
        </authorList>
    </citation>
    <scope>NUCLEOTIDE SEQUENCE [LARGE SCALE GENOMIC DNA]</scope>
</reference>
<accession>A0A2D2W3Z3</accession>
<evidence type="ECO:0000313" key="1">
    <source>
        <dbReference type="EMBL" id="ATS92917.1"/>
    </source>
</evidence>
<proteinExistence type="predicted"/>
<gene>
    <name evidence="1" type="ORF">SEA_SUPERPHIKIMAN_74</name>
</gene>
<dbReference type="EMBL" id="MF919534">
    <property type="protein sequence ID" value="ATS92917.1"/>
    <property type="molecule type" value="Genomic_DNA"/>
</dbReference>
<evidence type="ECO:0000313" key="2">
    <source>
        <dbReference type="Proteomes" id="UP000240916"/>
    </source>
</evidence>
<name>A0A2D2W3Z3_9CAUD</name>